<organism evidence="2 3">
    <name type="scientific">Mycoemilia scoparia</name>
    <dbReference type="NCBI Taxonomy" id="417184"/>
    <lineage>
        <taxon>Eukaryota</taxon>
        <taxon>Fungi</taxon>
        <taxon>Fungi incertae sedis</taxon>
        <taxon>Zoopagomycota</taxon>
        <taxon>Kickxellomycotina</taxon>
        <taxon>Kickxellomycetes</taxon>
        <taxon>Kickxellales</taxon>
        <taxon>Kickxellaceae</taxon>
        <taxon>Mycoemilia</taxon>
    </lineage>
</organism>
<evidence type="ECO:0000256" key="1">
    <source>
        <dbReference type="SAM" id="MobiDB-lite"/>
    </source>
</evidence>
<protein>
    <submittedName>
        <fullName evidence="2">Uncharacterized protein</fullName>
    </submittedName>
</protein>
<comment type="caution">
    <text evidence="2">The sequence shown here is derived from an EMBL/GenBank/DDBJ whole genome shotgun (WGS) entry which is preliminary data.</text>
</comment>
<reference evidence="2" key="1">
    <citation type="submission" date="2022-07" db="EMBL/GenBank/DDBJ databases">
        <title>Phylogenomic reconstructions and comparative analyses of Kickxellomycotina fungi.</title>
        <authorList>
            <person name="Reynolds N.K."/>
            <person name="Stajich J.E."/>
            <person name="Barry K."/>
            <person name="Grigoriev I.V."/>
            <person name="Crous P."/>
            <person name="Smith M.E."/>
        </authorList>
    </citation>
    <scope>NUCLEOTIDE SEQUENCE</scope>
    <source>
        <strain evidence="2">NBRC 100468</strain>
    </source>
</reference>
<feature type="region of interest" description="Disordered" evidence="1">
    <location>
        <begin position="107"/>
        <end position="165"/>
    </location>
</feature>
<feature type="compositionally biased region" description="Low complexity" evidence="1">
    <location>
        <begin position="138"/>
        <end position="160"/>
    </location>
</feature>
<gene>
    <name evidence="2" type="ORF">H4219_004812</name>
</gene>
<name>A0A9W8DM88_9FUNG</name>
<dbReference type="Proteomes" id="UP001150538">
    <property type="component" value="Unassembled WGS sequence"/>
</dbReference>
<accession>A0A9W8DM88</accession>
<dbReference type="AlphaFoldDB" id="A0A9W8DM88"/>
<keyword evidence="3" id="KW-1185">Reference proteome</keyword>
<evidence type="ECO:0000313" key="2">
    <source>
        <dbReference type="EMBL" id="KAJ1914394.1"/>
    </source>
</evidence>
<proteinExistence type="predicted"/>
<dbReference type="EMBL" id="JANBPU010000200">
    <property type="protein sequence ID" value="KAJ1914394.1"/>
    <property type="molecule type" value="Genomic_DNA"/>
</dbReference>
<sequence>MSAGVSAHYSIFTPLPVPSAGAGVYSQPFPMVPGVYYESPVGPFPPSSFEISFSTEVATKWISPAIPTQLMSDNAQLIASAAKEGVFEGVTSGIYAVFSPEVASTAASLNTDKPHPPGHSLSSNIGESRSHNDKNHTSSGIVSNSRNSSSSSRSSSYSISDSDEGGAEASLKHQSMLVLGLSAIMALVFI</sequence>
<evidence type="ECO:0000313" key="3">
    <source>
        <dbReference type="Proteomes" id="UP001150538"/>
    </source>
</evidence>